<evidence type="ECO:0000313" key="1">
    <source>
        <dbReference type="EMBL" id="KYO44504.1"/>
    </source>
</evidence>
<evidence type="ECO:0000313" key="2">
    <source>
        <dbReference type="Proteomes" id="UP000050525"/>
    </source>
</evidence>
<dbReference type="EMBL" id="AKHW03000760">
    <property type="protein sequence ID" value="KYO44504.1"/>
    <property type="molecule type" value="Genomic_DNA"/>
</dbReference>
<comment type="caution">
    <text evidence="1">The sequence shown here is derived from an EMBL/GenBank/DDBJ whole genome shotgun (WGS) entry which is preliminary data.</text>
</comment>
<reference evidence="1 2" key="1">
    <citation type="journal article" date="2012" name="Genome Biol.">
        <title>Sequencing three crocodilian genomes to illuminate the evolution of archosaurs and amniotes.</title>
        <authorList>
            <person name="St John J.A."/>
            <person name="Braun E.L."/>
            <person name="Isberg S.R."/>
            <person name="Miles L.G."/>
            <person name="Chong A.Y."/>
            <person name="Gongora J."/>
            <person name="Dalzell P."/>
            <person name="Moran C."/>
            <person name="Bed'hom B."/>
            <person name="Abzhanov A."/>
            <person name="Burgess S.C."/>
            <person name="Cooksey A.M."/>
            <person name="Castoe T.A."/>
            <person name="Crawford N.G."/>
            <person name="Densmore L.D."/>
            <person name="Drew J.C."/>
            <person name="Edwards S.V."/>
            <person name="Faircloth B.C."/>
            <person name="Fujita M.K."/>
            <person name="Greenwold M.J."/>
            <person name="Hoffmann F.G."/>
            <person name="Howard J.M."/>
            <person name="Iguchi T."/>
            <person name="Janes D.E."/>
            <person name="Khan S.Y."/>
            <person name="Kohno S."/>
            <person name="de Koning A.J."/>
            <person name="Lance S.L."/>
            <person name="McCarthy F.M."/>
            <person name="McCormack J.E."/>
            <person name="Merchant M.E."/>
            <person name="Peterson D.G."/>
            <person name="Pollock D.D."/>
            <person name="Pourmand N."/>
            <person name="Raney B.J."/>
            <person name="Roessler K.A."/>
            <person name="Sanford J.R."/>
            <person name="Sawyer R.H."/>
            <person name="Schmidt C.J."/>
            <person name="Triplett E.W."/>
            <person name="Tuberville T.D."/>
            <person name="Venegas-Anaya M."/>
            <person name="Howard J.T."/>
            <person name="Jarvis E.D."/>
            <person name="Guillette L.J.Jr."/>
            <person name="Glenn T.C."/>
            <person name="Green R.E."/>
            <person name="Ray D.A."/>
        </authorList>
    </citation>
    <scope>NUCLEOTIDE SEQUENCE [LARGE SCALE GENOMIC DNA]</scope>
    <source>
        <strain evidence="1">KSC_2009_1</strain>
    </source>
</reference>
<accession>A0A151P632</accession>
<proteinExistence type="predicted"/>
<sequence length="115" mass="13008">MGESNKNVTCSVRNLHWNQEKTATIHIEGFVPGCLTSGFWLLQDFPEPNNIQRNIEILRVGLTPQDNTRRGPGTILETVAVGRDWVGNPCPRRQKVPRDSRQKGFCEAHLLTSKQ</sequence>
<protein>
    <submittedName>
        <fullName evidence="1">Uncharacterized protein</fullName>
    </submittedName>
</protein>
<gene>
    <name evidence="1" type="ORF">Y1Q_0023107</name>
</gene>
<name>A0A151P632_ALLMI</name>
<organism evidence="1 2">
    <name type="scientific">Alligator mississippiensis</name>
    <name type="common">American alligator</name>
    <dbReference type="NCBI Taxonomy" id="8496"/>
    <lineage>
        <taxon>Eukaryota</taxon>
        <taxon>Metazoa</taxon>
        <taxon>Chordata</taxon>
        <taxon>Craniata</taxon>
        <taxon>Vertebrata</taxon>
        <taxon>Euteleostomi</taxon>
        <taxon>Archelosauria</taxon>
        <taxon>Archosauria</taxon>
        <taxon>Crocodylia</taxon>
        <taxon>Alligatoridae</taxon>
        <taxon>Alligatorinae</taxon>
        <taxon>Alligator</taxon>
    </lineage>
</organism>
<dbReference type="Proteomes" id="UP000050525">
    <property type="component" value="Unassembled WGS sequence"/>
</dbReference>
<dbReference type="AlphaFoldDB" id="A0A151P632"/>
<keyword evidence="2" id="KW-1185">Reference proteome</keyword>